<dbReference type="Gene3D" id="1.10.150.250">
    <property type="entry name" value="Flavinator of succinate dehydrogenase"/>
    <property type="match status" value="1"/>
</dbReference>
<sequence length="126" mass="14457">MHSKILSAVPRLVNLTSWRSCAQFTIPTRKAVPKDETLEVKRARLLYQSKKRGILENGILLGNFFSAYGSQLSPDQLATYDDLVNGGYPEWDLYYWICGLRPVPEEIKSDVLQMITVFVQGFRKKM</sequence>
<protein>
    <recommendedName>
        <fullName evidence="4">Succinate dehydrogenase assembly factor 2, mitochondrial</fullName>
        <shortName evidence="4">SDH assembly factor 2</shortName>
        <shortName evidence="4">SDHAF2</shortName>
    </recommendedName>
</protein>
<evidence type="ECO:0000256" key="2">
    <source>
        <dbReference type="ARBA" id="ARBA00023128"/>
    </source>
</evidence>
<dbReference type="GO" id="GO:0006121">
    <property type="term" value="P:mitochondrial electron transport, succinate to ubiquinone"/>
    <property type="evidence" value="ECO:0007669"/>
    <property type="project" value="UniProtKB-UniRule"/>
</dbReference>
<evidence type="ECO:0000256" key="4">
    <source>
        <dbReference type="HAMAP-Rule" id="MF_03057"/>
    </source>
</evidence>
<dbReference type="GO" id="GO:0034553">
    <property type="term" value="P:mitochondrial respiratory chain complex II assembly"/>
    <property type="evidence" value="ECO:0007669"/>
    <property type="project" value="TreeGrafter"/>
</dbReference>
<comment type="function">
    <text evidence="4">Plays an essential role in the assembly of succinate dehydrogenase (SDH), an enzyme complex (also referred to as respiratory complex II) that is a component of both the tricarboxylic acid (TCA) cycle and the mitochondrial electron transport chain, and which couples the oxidation of succinate to fumarate with the reduction of ubiquinone (coenzyme Q) to ubiquinol. Required for flavinylation (covalent attachment of FAD) of the flavoprotein subunit of the SDH catalytic dimer.</text>
</comment>
<evidence type="ECO:0000256" key="1">
    <source>
        <dbReference type="ARBA" id="ARBA00004305"/>
    </source>
</evidence>
<dbReference type="PANTHER" id="PTHR12469:SF2">
    <property type="entry name" value="SUCCINATE DEHYDROGENASE ASSEMBLY FACTOR 2, MITOCHONDRIAL"/>
    <property type="match status" value="1"/>
</dbReference>
<dbReference type="InterPro" id="IPR036714">
    <property type="entry name" value="SDH_sf"/>
</dbReference>
<proteinExistence type="inferred from homology"/>
<comment type="subcellular location">
    <subcellularLocation>
        <location evidence="1 4">Mitochondrion matrix</location>
    </subcellularLocation>
</comment>
<evidence type="ECO:0000313" key="5">
    <source>
        <dbReference type="EMBL" id="KFD65126.1"/>
    </source>
</evidence>
<dbReference type="Pfam" id="PF03937">
    <property type="entry name" value="Sdh5"/>
    <property type="match status" value="1"/>
</dbReference>
<dbReference type="InterPro" id="IPR005631">
    <property type="entry name" value="SDH"/>
</dbReference>
<dbReference type="HAMAP" id="MF_03057">
    <property type="entry name" value="SDHAF2"/>
    <property type="match status" value="1"/>
</dbReference>
<dbReference type="AlphaFoldDB" id="A0A085N6N0"/>
<dbReference type="PANTHER" id="PTHR12469">
    <property type="entry name" value="PROTEIN EMI5 HOMOLOG, MITOCHONDRIAL"/>
    <property type="match status" value="1"/>
</dbReference>
<comment type="similarity">
    <text evidence="4">Belongs to the SDHAF2 family.</text>
</comment>
<organism evidence="5">
    <name type="scientific">Trichuris suis</name>
    <name type="common">pig whipworm</name>
    <dbReference type="NCBI Taxonomy" id="68888"/>
    <lineage>
        <taxon>Eukaryota</taxon>
        <taxon>Metazoa</taxon>
        <taxon>Ecdysozoa</taxon>
        <taxon>Nematoda</taxon>
        <taxon>Enoplea</taxon>
        <taxon>Dorylaimia</taxon>
        <taxon>Trichinellida</taxon>
        <taxon>Trichuridae</taxon>
        <taxon>Trichuris</taxon>
    </lineage>
</organism>
<gene>
    <name evidence="5" type="ORF">M514_00723</name>
</gene>
<dbReference type="FunFam" id="1.10.150.250:FF:000002">
    <property type="entry name" value="Succinate dehydrogenase assembly factor 2, mitochondrial"/>
    <property type="match status" value="1"/>
</dbReference>
<dbReference type="SUPFAM" id="SSF109910">
    <property type="entry name" value="YgfY-like"/>
    <property type="match status" value="1"/>
</dbReference>
<name>A0A085N6N0_9BILA</name>
<comment type="subunit">
    <text evidence="4">Interacts with the flavoprotein subunit within the SDH catalytic dimer.</text>
</comment>
<keyword evidence="2 4" id="KW-0496">Mitochondrion</keyword>
<dbReference type="GO" id="GO:0005759">
    <property type="term" value="C:mitochondrial matrix"/>
    <property type="evidence" value="ECO:0007669"/>
    <property type="project" value="UniProtKB-SubCell"/>
</dbReference>
<dbReference type="InterPro" id="IPR028882">
    <property type="entry name" value="SDHAF2"/>
</dbReference>
<keyword evidence="3 4" id="KW-0143">Chaperone</keyword>
<dbReference type="GO" id="GO:0006099">
    <property type="term" value="P:tricarboxylic acid cycle"/>
    <property type="evidence" value="ECO:0007669"/>
    <property type="project" value="TreeGrafter"/>
</dbReference>
<dbReference type="EMBL" id="KL367544">
    <property type="protein sequence ID" value="KFD65126.1"/>
    <property type="molecule type" value="Genomic_DNA"/>
</dbReference>
<evidence type="ECO:0000256" key="3">
    <source>
        <dbReference type="ARBA" id="ARBA00023186"/>
    </source>
</evidence>
<dbReference type="Proteomes" id="UP000030758">
    <property type="component" value="Unassembled WGS sequence"/>
</dbReference>
<accession>A0A085N6N0</accession>
<reference evidence="5" key="1">
    <citation type="journal article" date="2014" name="Nat. Genet.">
        <title>Genome and transcriptome of the porcine whipworm Trichuris suis.</title>
        <authorList>
            <person name="Jex A.R."/>
            <person name="Nejsum P."/>
            <person name="Schwarz E.M."/>
            <person name="Hu L."/>
            <person name="Young N.D."/>
            <person name="Hall R.S."/>
            <person name="Korhonen P.K."/>
            <person name="Liao S."/>
            <person name="Thamsborg S."/>
            <person name="Xia J."/>
            <person name="Xu P."/>
            <person name="Wang S."/>
            <person name="Scheerlinck J.P."/>
            <person name="Hofmann A."/>
            <person name="Sternberg P.W."/>
            <person name="Wang J."/>
            <person name="Gasser R.B."/>
        </authorList>
    </citation>
    <scope>NUCLEOTIDE SEQUENCE [LARGE SCALE GENOMIC DNA]</scope>
    <source>
        <strain evidence="5">DCEP-RM93F</strain>
    </source>
</reference>